<dbReference type="EMBL" id="FPLJ01000147">
    <property type="protein sequence ID" value="SGZ04427.1"/>
    <property type="molecule type" value="Genomic_DNA"/>
</dbReference>
<evidence type="ECO:0000256" key="8">
    <source>
        <dbReference type="SAM" id="Phobius"/>
    </source>
</evidence>
<organism evidence="9 10">
    <name type="scientific">Moritella viscosa</name>
    <dbReference type="NCBI Taxonomy" id="80854"/>
    <lineage>
        <taxon>Bacteria</taxon>
        <taxon>Pseudomonadati</taxon>
        <taxon>Pseudomonadota</taxon>
        <taxon>Gammaproteobacteria</taxon>
        <taxon>Alteromonadales</taxon>
        <taxon>Moritellaceae</taxon>
        <taxon>Moritella</taxon>
    </lineage>
</organism>
<dbReference type="SUPFAM" id="SSF52540">
    <property type="entry name" value="P-loop containing nucleoside triphosphate hydrolases"/>
    <property type="match status" value="1"/>
</dbReference>
<accession>A0ABY1HKN9</accession>
<keyword evidence="6 8" id="KW-0472">Membrane</keyword>
<feature type="transmembrane region" description="Helical" evidence="8">
    <location>
        <begin position="21"/>
        <end position="39"/>
    </location>
</feature>
<comment type="similarity">
    <text evidence="2">Belongs to the VirD4/TraG family.</text>
</comment>
<evidence type="ECO:0000256" key="2">
    <source>
        <dbReference type="ARBA" id="ARBA00008806"/>
    </source>
</evidence>
<dbReference type="InterPro" id="IPR003688">
    <property type="entry name" value="TraG/VirD4"/>
</dbReference>
<dbReference type="NCBIfam" id="NF010453">
    <property type="entry name" value="PRK13880.1"/>
    <property type="match status" value="1"/>
</dbReference>
<dbReference type="PANTHER" id="PTHR37937">
    <property type="entry name" value="CONJUGATIVE TRANSFER: DNA TRANSPORT"/>
    <property type="match status" value="1"/>
</dbReference>
<evidence type="ECO:0000256" key="4">
    <source>
        <dbReference type="ARBA" id="ARBA00022692"/>
    </source>
</evidence>
<dbReference type="InterPro" id="IPR027417">
    <property type="entry name" value="P-loop_NTPase"/>
</dbReference>
<protein>
    <submittedName>
        <fullName evidence="9">TRAG family protein</fullName>
    </submittedName>
</protein>
<name>A0ABY1HKN9_9GAMM</name>
<evidence type="ECO:0000256" key="7">
    <source>
        <dbReference type="SAM" id="MobiDB-lite"/>
    </source>
</evidence>
<evidence type="ECO:0000256" key="5">
    <source>
        <dbReference type="ARBA" id="ARBA00022989"/>
    </source>
</evidence>
<evidence type="ECO:0000313" key="9">
    <source>
        <dbReference type="EMBL" id="SGZ04427.1"/>
    </source>
</evidence>
<sequence>MNDKYNNAIRSQTRTQKKASRLIPLGAFSFAIPLSFQVATQHFAASFAYQTALGSNVNNLYAPWKIISWFKQYHSIYPDLVMQSATVGLAPMMATVAGVLAYKLHEQTKLRANRYLHGSARWANKDDIIKAGLLHKDDVDTGTGVIVGGWSDKKGKLHYLCHTGVEHVLCYAPTRSGKGVGLVLPTLLSWTHSALITDLKGELWALTSGYRKHMGQHVLRFEPASRNTACWNPLDEIRVGTDYETGDIQNLCTLIVDPEGKGLKDHWQKTCFSLLSGLIAHIIYKSRQENTIATLPMVDAILSSPNRSIGELWTEMVSYSHIIDEDTGECSQHPLAASAGQDMIDREEREAGSVLSSVKSYLVLYRDPVVAAAISKSDFKIKDLMNSDKPVSLYIITQPVDKDRLKPIIRIMMNMVIRLLADGLTFENGRPKANYNFKLLGMIDEFPSLGKLDILQESLAFVAGYGIKFYLICQDLNQLKSGETGYGKDEQITSNCHVQTAYPPGRLETAEHLAKLTGETTIVKKQISKSNKGMFSTASTSVSYNETKRTLLTPDECQRLPAPVKNGELLVQGGDMIIYVAGYPAIYGRQILYFNDPVYLARSQMPAPAHSDRLIKPVGQDTLSKIKQNENGGETETQETVQQESIEDYL</sequence>
<dbReference type="Gene3D" id="3.40.50.300">
    <property type="entry name" value="P-loop containing nucleotide triphosphate hydrolases"/>
    <property type="match status" value="1"/>
</dbReference>
<dbReference type="CDD" id="cd01127">
    <property type="entry name" value="TrwB_TraG_TraD_VirD4"/>
    <property type="match status" value="2"/>
</dbReference>
<dbReference type="Proteomes" id="UP000182660">
    <property type="component" value="Unassembled WGS sequence"/>
</dbReference>
<keyword evidence="5 8" id="KW-1133">Transmembrane helix</keyword>
<reference evidence="9 10" key="1">
    <citation type="submission" date="2016-11" db="EMBL/GenBank/DDBJ databases">
        <authorList>
            <person name="Klemetsen T."/>
        </authorList>
    </citation>
    <scope>NUCLEOTIDE SEQUENCE [LARGE SCALE GENOMIC DNA]</scope>
    <source>
        <strain evidence="9">MT 2528</strain>
    </source>
</reference>
<dbReference type="Pfam" id="PF02534">
    <property type="entry name" value="T4SS-DNA_transf"/>
    <property type="match status" value="1"/>
</dbReference>
<dbReference type="RefSeq" id="WP_075532082.1">
    <property type="nucleotide sequence ID" value="NZ_CAWRCN010000006.1"/>
</dbReference>
<evidence type="ECO:0000256" key="3">
    <source>
        <dbReference type="ARBA" id="ARBA00022475"/>
    </source>
</evidence>
<keyword evidence="3" id="KW-1003">Cell membrane</keyword>
<evidence type="ECO:0000256" key="1">
    <source>
        <dbReference type="ARBA" id="ARBA00004651"/>
    </source>
</evidence>
<proteinExistence type="inferred from homology"/>
<dbReference type="PANTHER" id="PTHR37937:SF1">
    <property type="entry name" value="CONJUGATIVE TRANSFER: DNA TRANSPORT"/>
    <property type="match status" value="1"/>
</dbReference>
<feature type="compositionally biased region" description="Low complexity" evidence="7">
    <location>
        <begin position="629"/>
        <end position="644"/>
    </location>
</feature>
<comment type="subcellular location">
    <subcellularLocation>
        <location evidence="1">Cell membrane</location>
        <topology evidence="1">Multi-pass membrane protein</topology>
    </subcellularLocation>
</comment>
<evidence type="ECO:0000256" key="6">
    <source>
        <dbReference type="ARBA" id="ARBA00023136"/>
    </source>
</evidence>
<keyword evidence="4 8" id="KW-0812">Transmembrane</keyword>
<feature type="region of interest" description="Disordered" evidence="7">
    <location>
        <begin position="627"/>
        <end position="650"/>
    </location>
</feature>
<gene>
    <name evidence="9" type="ORF">MT2528_4807</name>
</gene>
<comment type="caution">
    <text evidence="9">The sequence shown here is derived from an EMBL/GenBank/DDBJ whole genome shotgun (WGS) entry which is preliminary data.</text>
</comment>
<dbReference type="InterPro" id="IPR051539">
    <property type="entry name" value="T4SS-coupling_protein"/>
</dbReference>
<keyword evidence="10" id="KW-1185">Reference proteome</keyword>
<evidence type="ECO:0000313" key="10">
    <source>
        <dbReference type="Proteomes" id="UP000182660"/>
    </source>
</evidence>